<evidence type="ECO:0000256" key="1">
    <source>
        <dbReference type="SAM" id="MobiDB-lite"/>
    </source>
</evidence>
<protein>
    <submittedName>
        <fullName evidence="2">Uncharacterized protein</fullName>
    </submittedName>
</protein>
<proteinExistence type="predicted"/>
<reference evidence="2" key="1">
    <citation type="submission" date="2023-04" db="EMBL/GenBank/DDBJ databases">
        <authorList>
            <consortium name="ELIXIR-Norway"/>
        </authorList>
    </citation>
    <scope>NUCLEOTIDE SEQUENCE [LARGE SCALE GENOMIC DNA]</scope>
</reference>
<sequence>MVLEELSHHSPVSSMGTTAAPSLVPSVGRTVLHGTSQLLLEGRFSFIRNPESAYPDLFKSVSRATSPGKSLGDLPFLFCQPTALMTFPTTPSILQAYDSLYVLSQWAENLGRISGL</sequence>
<dbReference type="Proteomes" id="UP001176941">
    <property type="component" value="Chromosome 21"/>
</dbReference>
<keyword evidence="3" id="KW-1185">Reference proteome</keyword>
<name>A0ABN8YQY5_RANTA</name>
<evidence type="ECO:0000313" key="2">
    <source>
        <dbReference type="EMBL" id="CAI9163481.1"/>
    </source>
</evidence>
<dbReference type="EMBL" id="OX459957">
    <property type="protein sequence ID" value="CAI9163481.1"/>
    <property type="molecule type" value="Genomic_DNA"/>
</dbReference>
<feature type="compositionally biased region" description="Polar residues" evidence="1">
    <location>
        <begin position="10"/>
        <end position="20"/>
    </location>
</feature>
<feature type="region of interest" description="Disordered" evidence="1">
    <location>
        <begin position="1"/>
        <end position="20"/>
    </location>
</feature>
<organism evidence="2 3">
    <name type="scientific">Rangifer tarandus platyrhynchus</name>
    <name type="common">Svalbard reindeer</name>
    <dbReference type="NCBI Taxonomy" id="3082113"/>
    <lineage>
        <taxon>Eukaryota</taxon>
        <taxon>Metazoa</taxon>
        <taxon>Chordata</taxon>
        <taxon>Craniata</taxon>
        <taxon>Vertebrata</taxon>
        <taxon>Euteleostomi</taxon>
        <taxon>Mammalia</taxon>
        <taxon>Eutheria</taxon>
        <taxon>Laurasiatheria</taxon>
        <taxon>Artiodactyla</taxon>
        <taxon>Ruminantia</taxon>
        <taxon>Pecora</taxon>
        <taxon>Cervidae</taxon>
        <taxon>Odocoileinae</taxon>
        <taxon>Rangifer</taxon>
    </lineage>
</organism>
<gene>
    <name evidence="2" type="ORF">MRATA1EN1_LOCUS12443</name>
</gene>
<evidence type="ECO:0000313" key="3">
    <source>
        <dbReference type="Proteomes" id="UP001176941"/>
    </source>
</evidence>
<accession>A0ABN8YQY5</accession>